<dbReference type="Proteomes" id="UP000660262">
    <property type="component" value="Unassembled WGS sequence"/>
</dbReference>
<dbReference type="AlphaFoldDB" id="A0A830HK93"/>
<dbReference type="EMBL" id="BNJQ01000012">
    <property type="protein sequence ID" value="GHP06230.1"/>
    <property type="molecule type" value="Genomic_DNA"/>
</dbReference>
<evidence type="ECO:0000259" key="1">
    <source>
        <dbReference type="Pfam" id="PF00144"/>
    </source>
</evidence>
<organism evidence="2 3">
    <name type="scientific">Pycnococcus provasolii</name>
    <dbReference type="NCBI Taxonomy" id="41880"/>
    <lineage>
        <taxon>Eukaryota</taxon>
        <taxon>Viridiplantae</taxon>
        <taxon>Chlorophyta</taxon>
        <taxon>Pseudoscourfieldiophyceae</taxon>
        <taxon>Pseudoscourfieldiales</taxon>
        <taxon>Pycnococcaceae</taxon>
        <taxon>Pycnococcus</taxon>
    </lineage>
</organism>
<reference evidence="2" key="1">
    <citation type="submission" date="2020-10" db="EMBL/GenBank/DDBJ databases">
        <title>Unveiling of a novel bifunctional photoreceptor, Dualchrome1, isolated from a cosmopolitan green alga.</title>
        <authorList>
            <person name="Suzuki S."/>
            <person name="Kawachi M."/>
        </authorList>
    </citation>
    <scope>NUCLEOTIDE SEQUENCE</scope>
    <source>
        <strain evidence="2">NIES 2893</strain>
    </source>
</reference>
<name>A0A830HK93_9CHLO</name>
<accession>A0A830HK93</accession>
<keyword evidence="3" id="KW-1185">Reference proteome</keyword>
<comment type="caution">
    <text evidence="2">The sequence shown here is derived from an EMBL/GenBank/DDBJ whole genome shotgun (WGS) entry which is preliminary data.</text>
</comment>
<dbReference type="InterPro" id="IPR012338">
    <property type="entry name" value="Beta-lactam/transpept-like"/>
</dbReference>
<feature type="domain" description="Beta-lactamase-related" evidence="1">
    <location>
        <begin position="98"/>
        <end position="457"/>
    </location>
</feature>
<protein>
    <recommendedName>
        <fullName evidence="1">Beta-lactamase-related domain-containing protein</fullName>
    </recommendedName>
</protein>
<dbReference type="Gene3D" id="3.40.710.10">
    <property type="entry name" value="DD-peptidase/beta-lactamase superfamily"/>
    <property type="match status" value="2"/>
</dbReference>
<dbReference type="PANTHER" id="PTHR43283:SF3">
    <property type="entry name" value="BETA-LACTAMASE FAMILY PROTEIN (AFU_ORTHOLOGUE AFUA_5G07500)"/>
    <property type="match status" value="1"/>
</dbReference>
<evidence type="ECO:0000313" key="3">
    <source>
        <dbReference type="Proteomes" id="UP000660262"/>
    </source>
</evidence>
<dbReference type="InterPro" id="IPR050789">
    <property type="entry name" value="Diverse_Enzym_Activities"/>
</dbReference>
<gene>
    <name evidence="2" type="ORF">PPROV_000497700</name>
</gene>
<proteinExistence type="predicted"/>
<dbReference type="SUPFAM" id="SSF56601">
    <property type="entry name" value="beta-lactamase/transpeptidase-like"/>
    <property type="match status" value="1"/>
</dbReference>
<dbReference type="Pfam" id="PF00144">
    <property type="entry name" value="Beta-lactamase"/>
    <property type="match status" value="1"/>
</dbReference>
<dbReference type="InterPro" id="IPR001466">
    <property type="entry name" value="Beta-lactam-related"/>
</dbReference>
<dbReference type="OrthoDB" id="2018087at2759"/>
<evidence type="ECO:0000313" key="2">
    <source>
        <dbReference type="EMBL" id="GHP06230.1"/>
    </source>
</evidence>
<dbReference type="PANTHER" id="PTHR43283">
    <property type="entry name" value="BETA-LACTAMASE-RELATED"/>
    <property type="match status" value="1"/>
</dbReference>
<sequence>MLVLLGRGHVRRLFCACFGLGLVLFVVFFSGVTSGVTVVSASSDTDTDDVCRHMSPDEPGNSMDSTASSFGFQKGGIALHRRRAVDAWLRHITQNEKLSPGAVVMAEKHGDVYVGQAGDARIRPDALFRICSLTKAIVSVAALSYVQDGLLALDDDVVKYIPELNDIPGVVVTQPNPGHPWGRLRNMDNQGVHFPRTFTASDFVKQCKPGEPTSLDNFNCTDTYTVEPLKRSITVRHLLTHTAGFTYEFFGKKPDGLDNSYHDLRTHIVSAGFYPAHKVLNGCQCTENERDVSAEENVVKRLAKSPLVSQPGERMSYGLSTDVLGVLLQRVERSVRQRGNDDGDDDAALPSLEDVLKQRVFEPLGMNETFFHRDERRAQTNELAPLFHLPSPGAHPVECHDGATKSTPLYCRLHARAVDVRAGDNPPSMQSGGCGLLSTPRDYLKFVRFLADATAPEVRRRGSTGTGQLPVSLTAMRRALLVDRLDDDGDWAFKNVGAGNRAFGWNFIGHVTRDHRWHSTAEKEFLDLYDDLLVAPLSQTGKGLHGLLYYVDAGTGVASLFFHQCHGFDSACFAANNRIGAVFGNLMASL</sequence>